<name>A0A6P5X0J2_DURZI</name>
<dbReference type="Proteomes" id="UP000515121">
    <property type="component" value="Unplaced"/>
</dbReference>
<accession>A0A6P5X0J2</accession>
<dbReference type="RefSeq" id="XP_022721844.1">
    <property type="nucleotide sequence ID" value="XM_022866109.1"/>
</dbReference>
<dbReference type="KEGG" id="dzi:111279191"/>
<feature type="compositionally biased region" description="Basic and acidic residues" evidence="3">
    <location>
        <begin position="36"/>
        <end position="48"/>
    </location>
</feature>
<protein>
    <submittedName>
        <fullName evidence="5">Uncharacterized protein LOC111279191 isoform X1</fullName>
    </submittedName>
</protein>
<organism evidence="4 5">
    <name type="scientific">Durio zibethinus</name>
    <name type="common">Durian</name>
    <dbReference type="NCBI Taxonomy" id="66656"/>
    <lineage>
        <taxon>Eukaryota</taxon>
        <taxon>Viridiplantae</taxon>
        <taxon>Streptophyta</taxon>
        <taxon>Embryophyta</taxon>
        <taxon>Tracheophyta</taxon>
        <taxon>Spermatophyta</taxon>
        <taxon>Magnoliopsida</taxon>
        <taxon>eudicotyledons</taxon>
        <taxon>Gunneridae</taxon>
        <taxon>Pentapetalae</taxon>
        <taxon>rosids</taxon>
        <taxon>malvids</taxon>
        <taxon>Malvales</taxon>
        <taxon>Malvaceae</taxon>
        <taxon>Helicteroideae</taxon>
        <taxon>Durio</taxon>
    </lineage>
</organism>
<dbReference type="AlphaFoldDB" id="A0A6P5X0J2"/>
<feature type="coiled-coil region" evidence="2">
    <location>
        <begin position="104"/>
        <end position="173"/>
    </location>
</feature>
<dbReference type="GeneID" id="111279191"/>
<feature type="region of interest" description="Disordered" evidence="3">
    <location>
        <begin position="1"/>
        <end position="76"/>
    </location>
</feature>
<evidence type="ECO:0000256" key="1">
    <source>
        <dbReference type="ARBA" id="ARBA00023054"/>
    </source>
</evidence>
<evidence type="ECO:0000313" key="4">
    <source>
        <dbReference type="Proteomes" id="UP000515121"/>
    </source>
</evidence>
<keyword evidence="4" id="KW-1185">Reference proteome</keyword>
<dbReference type="OrthoDB" id="673648at2759"/>
<evidence type="ECO:0000313" key="5">
    <source>
        <dbReference type="RefSeq" id="XP_022721844.1"/>
    </source>
</evidence>
<feature type="region of interest" description="Disordered" evidence="3">
    <location>
        <begin position="260"/>
        <end position="287"/>
    </location>
</feature>
<sequence>MNQQETPTTLKPAECKLTPMPHPQSTTPSRLRVNSKPKDQSEKAEARPKTVPPYVKDSTKNSRKSPLLNKPKSGDQLQLVGYHHKGRVVEQFARPRRFSTNLISKSEENTVATEKNSVDELREKLSCSEALVKDLRAQMLGLGAELDGARSLNIELESLNRKLNEDLAAAEAKIAALASPDQVQLQKRKSTGEYQNPKFKDIQKLIANKLEHPKVTREAIKEARTVTPPLRAPACLTPKDTSTEAIASVVSYLPPPPPLLLPLPPPPPPPPRPPAKAATTPKAHSPVVGPVQCYQSSLTRQERKKDPASAAAAWNHNKPTVISVHSSIVGEIQNRSAHLLAIKADVETKGEFINSLIHEVLAAAYTDIEDVLKFVDWLDSELSSLADERAVLKHFKWPERKADAMREAAIEYRDLKLLENEISSFEDDTSIPCGAALKRMAGLLDKSERSIKRLIKLRNSVMHSYQECKIPTDWMLDSGIMFKPKTFSRAVKSNAFDWDLETNIKQASMKLATMYIKRVGTELQLVRSLDKESAQEALLHQGMHFAYRANQFAGDLDSETLCAFEEIRQCIPGHLVGSKEFWPEHMAST</sequence>
<evidence type="ECO:0000256" key="3">
    <source>
        <dbReference type="SAM" id="MobiDB-lite"/>
    </source>
</evidence>
<feature type="compositionally biased region" description="Pro residues" evidence="3">
    <location>
        <begin position="260"/>
        <end position="274"/>
    </location>
</feature>
<proteinExistence type="predicted"/>
<dbReference type="GO" id="GO:0072699">
    <property type="term" value="P:protein localization to cortical microtubule cytoskeleton"/>
    <property type="evidence" value="ECO:0007669"/>
    <property type="project" value="TreeGrafter"/>
</dbReference>
<gene>
    <name evidence="5" type="primary">LOC111279191</name>
</gene>
<dbReference type="PANTHER" id="PTHR31342:SF43">
    <property type="entry name" value="F11A17.16"/>
    <property type="match status" value="1"/>
</dbReference>
<dbReference type="GO" id="GO:0055028">
    <property type="term" value="C:cortical microtubule"/>
    <property type="evidence" value="ECO:0007669"/>
    <property type="project" value="TreeGrafter"/>
</dbReference>
<dbReference type="InterPro" id="IPR040265">
    <property type="entry name" value="CHUP1/IPGA1-like"/>
</dbReference>
<evidence type="ECO:0000256" key="2">
    <source>
        <dbReference type="SAM" id="Coils"/>
    </source>
</evidence>
<dbReference type="PANTHER" id="PTHR31342">
    <property type="entry name" value="PROTEIN CHUP1, CHLOROPLASTIC"/>
    <property type="match status" value="1"/>
</dbReference>
<reference evidence="5" key="1">
    <citation type="submission" date="2025-08" db="UniProtKB">
        <authorList>
            <consortium name="RefSeq"/>
        </authorList>
    </citation>
    <scope>IDENTIFICATION</scope>
    <source>
        <tissue evidence="5">Fruit stalk</tissue>
    </source>
</reference>
<keyword evidence="1 2" id="KW-0175">Coiled coil</keyword>